<feature type="domain" description="Fe/B12 periplasmic-binding" evidence="2">
    <location>
        <begin position="42"/>
        <end position="345"/>
    </location>
</feature>
<protein>
    <submittedName>
        <fullName evidence="3">ABC transporter substrate-binding protein</fullName>
    </submittedName>
</protein>
<name>A0ABY9WWW6_9BACT</name>
<evidence type="ECO:0000256" key="1">
    <source>
        <dbReference type="SAM" id="SignalP"/>
    </source>
</evidence>
<feature type="signal peptide" evidence="1">
    <location>
        <begin position="1"/>
        <end position="20"/>
    </location>
</feature>
<accession>A0ABY9WWW6</accession>
<dbReference type="PANTHER" id="PTHR30535:SF34">
    <property type="entry name" value="MOLYBDATE-BINDING PROTEIN MOLA"/>
    <property type="match status" value="1"/>
</dbReference>
<evidence type="ECO:0000313" key="4">
    <source>
        <dbReference type="Proteomes" id="UP001611383"/>
    </source>
</evidence>
<keyword evidence="4" id="KW-1185">Reference proteome</keyword>
<dbReference type="SUPFAM" id="SSF53807">
    <property type="entry name" value="Helical backbone' metal receptor"/>
    <property type="match status" value="1"/>
</dbReference>
<dbReference type="InterPro" id="IPR002491">
    <property type="entry name" value="ABC_transptr_periplasmic_BD"/>
</dbReference>
<dbReference type="PROSITE" id="PS50983">
    <property type="entry name" value="FE_B12_PBP"/>
    <property type="match status" value="1"/>
</dbReference>
<dbReference type="Gene3D" id="3.40.50.1980">
    <property type="entry name" value="Nitrogenase molybdenum iron protein domain"/>
    <property type="match status" value="2"/>
</dbReference>
<dbReference type="InterPro" id="IPR050902">
    <property type="entry name" value="ABC_Transporter_SBP"/>
</dbReference>
<dbReference type="Proteomes" id="UP001611383">
    <property type="component" value="Chromosome"/>
</dbReference>
<keyword evidence="1" id="KW-0732">Signal</keyword>
<dbReference type="EMBL" id="CP043494">
    <property type="protein sequence ID" value="WNG47640.1"/>
    <property type="molecule type" value="Genomic_DNA"/>
</dbReference>
<evidence type="ECO:0000259" key="2">
    <source>
        <dbReference type="PROSITE" id="PS50983"/>
    </source>
</evidence>
<sequence>MLRLLLLALSLVLTPLSALAADTLSVTDLAGRTVKVPAKVERVILGEGRYVPVLAIFDREDPLKRVVGQFGEFQRLDPAGYAQYLSRFPKLAKVPLIGNASADTFSLEKAVSLSPQVAIFGLEGHGPSPSQGDVIAKLEAAGIAVIFIDFRQDPLVNTPRSIELLGKVLGQQKVAADFVGFYNEQMKRVTDRIAKAQKKPSVFIDNRVGLSEECCSTMVNGMMGRFVEWAGGTNLARDVVPGVHGTVSLEYLLTHQPDVYVGTAIGTAATATKSGHQIALGAHVTPEVARASLKRATSRPGISALKAVKEGRAFGVWHHFYNSPFNVAAVQAFAKWLHPDLFADVDPEATLRTLYSRFQPMELDGTYWIGLK</sequence>
<gene>
    <name evidence="3" type="ORF">F0U60_28580</name>
</gene>
<organism evidence="3 4">
    <name type="scientific">Archangium minus</name>
    <dbReference type="NCBI Taxonomy" id="83450"/>
    <lineage>
        <taxon>Bacteria</taxon>
        <taxon>Pseudomonadati</taxon>
        <taxon>Myxococcota</taxon>
        <taxon>Myxococcia</taxon>
        <taxon>Myxococcales</taxon>
        <taxon>Cystobacterineae</taxon>
        <taxon>Archangiaceae</taxon>
        <taxon>Archangium</taxon>
    </lineage>
</organism>
<proteinExistence type="predicted"/>
<feature type="chain" id="PRO_5047549691" evidence="1">
    <location>
        <begin position="21"/>
        <end position="372"/>
    </location>
</feature>
<evidence type="ECO:0000313" key="3">
    <source>
        <dbReference type="EMBL" id="WNG47640.1"/>
    </source>
</evidence>
<dbReference type="RefSeq" id="WP_395804218.1">
    <property type="nucleotide sequence ID" value="NZ_CP043494.1"/>
</dbReference>
<reference evidence="3 4" key="1">
    <citation type="submission" date="2019-08" db="EMBL/GenBank/DDBJ databases">
        <title>Archangium and Cystobacter genomes.</title>
        <authorList>
            <person name="Chen I.-C.K."/>
            <person name="Wielgoss S."/>
        </authorList>
    </citation>
    <scope>NUCLEOTIDE SEQUENCE [LARGE SCALE GENOMIC DNA]</scope>
    <source>
        <strain evidence="3 4">Cbm 6</strain>
    </source>
</reference>
<dbReference type="PANTHER" id="PTHR30535">
    <property type="entry name" value="VITAMIN B12-BINDING PROTEIN"/>
    <property type="match status" value="1"/>
</dbReference>